<dbReference type="Gene3D" id="2.40.70.10">
    <property type="entry name" value="Acid Proteases"/>
    <property type="match status" value="2"/>
</dbReference>
<evidence type="ECO:0000256" key="1">
    <source>
        <dbReference type="SAM" id="MobiDB-lite"/>
    </source>
</evidence>
<dbReference type="AlphaFoldDB" id="A0AA37UL92"/>
<feature type="region of interest" description="Disordered" evidence="1">
    <location>
        <begin position="500"/>
        <end position="559"/>
    </location>
</feature>
<evidence type="ECO:0000256" key="2">
    <source>
        <dbReference type="SAM" id="Phobius"/>
    </source>
</evidence>
<feature type="domain" description="Peptidase A1" evidence="4">
    <location>
        <begin position="39"/>
        <end position="392"/>
    </location>
</feature>
<keyword evidence="2" id="KW-0472">Membrane</keyword>
<keyword evidence="2" id="KW-1133">Transmembrane helix</keyword>
<dbReference type="Pfam" id="PF00026">
    <property type="entry name" value="Asp"/>
    <property type="match status" value="1"/>
</dbReference>
<sequence>MAPRAVLPLAIAAGVGAQLQIPWSTDFDNTIFGPDGPWQAVLVKLDGTETNQIPLWPGGSSVSEIPTVEDGGVYSVSDSAVKTGRSRSASDSWSSTLFTEASWSGDEYWDTMELEPRLGSSHEIKIKANFVAATNWTSGAPLNETNYKPSVGILGLGPRSERSDNTTVPSILEQLKASGEIDRNGFSVHMGSAALDLAGSFVLGGYEQNRAIGQVGTYRLTDNFPMMCLRDVIMDVEIDNSTIYPENTEIRQQYAQYAGGAPGSVVVTPNPASPYVYLPPGFCEGIATNLRMVLHEATGLYLWGSDPQAETFVKSSAYLGFVLSDQSATNFTIKVPFNLLNLTLEPPLVEKSVNYFPCKSTDSVYGFWQLGRAFLQAAFLAVDYDREVFYLAQAPGPGMEQSVMKKSDNSTITWNAAESFTSTWRNFWEPVSVIRSSETETENTGPSDGGKAGVVVAAVIGAFAGLWFWRRRRKSKKDPNAPSAAVDKALIWFSKKRGGSKRTKVSGQTSLMEANGDQMDHRIEQKMSTADNATELDGRTPISELDSPTLPAEVGAPLP</sequence>
<keyword evidence="6" id="KW-1185">Reference proteome</keyword>
<feature type="signal peptide" evidence="3">
    <location>
        <begin position="1"/>
        <end position="17"/>
    </location>
</feature>
<evidence type="ECO:0000313" key="6">
    <source>
        <dbReference type="Proteomes" id="UP001055115"/>
    </source>
</evidence>
<keyword evidence="2" id="KW-0812">Transmembrane</keyword>
<comment type="caution">
    <text evidence="5">The sequence shown here is derived from an EMBL/GenBank/DDBJ whole genome shotgun (WGS) entry which is preliminary data.</text>
</comment>
<dbReference type="RefSeq" id="XP_049133681.1">
    <property type="nucleotide sequence ID" value="XM_049277724.1"/>
</dbReference>
<protein>
    <recommendedName>
        <fullName evidence="4">Peptidase A1 domain-containing protein</fullName>
    </recommendedName>
</protein>
<dbReference type="EMBL" id="BQXU01000047">
    <property type="protein sequence ID" value="GKT51331.1"/>
    <property type="molecule type" value="Genomic_DNA"/>
</dbReference>
<gene>
    <name evidence="5" type="ORF">ColSpa_11512</name>
</gene>
<evidence type="ECO:0000313" key="5">
    <source>
        <dbReference type="EMBL" id="GKT51331.1"/>
    </source>
</evidence>
<dbReference type="InterPro" id="IPR021109">
    <property type="entry name" value="Peptidase_aspartic_dom_sf"/>
</dbReference>
<proteinExistence type="predicted"/>
<reference evidence="5 6" key="1">
    <citation type="submission" date="2022-03" db="EMBL/GenBank/DDBJ databases">
        <title>Genome data of Colletotrichum spp.</title>
        <authorList>
            <person name="Utami Y.D."/>
            <person name="Hiruma K."/>
        </authorList>
    </citation>
    <scope>NUCLEOTIDE SEQUENCE [LARGE SCALE GENOMIC DNA]</scope>
    <source>
        <strain evidence="5 6">MAFF 239500</strain>
    </source>
</reference>
<organism evidence="5 6">
    <name type="scientific">Colletotrichum spaethianum</name>
    <dbReference type="NCBI Taxonomy" id="700344"/>
    <lineage>
        <taxon>Eukaryota</taxon>
        <taxon>Fungi</taxon>
        <taxon>Dikarya</taxon>
        <taxon>Ascomycota</taxon>
        <taxon>Pezizomycotina</taxon>
        <taxon>Sordariomycetes</taxon>
        <taxon>Hypocreomycetidae</taxon>
        <taxon>Glomerellales</taxon>
        <taxon>Glomerellaceae</taxon>
        <taxon>Colletotrichum</taxon>
        <taxon>Colletotrichum spaethianum species complex</taxon>
    </lineage>
</organism>
<dbReference type="InterPro" id="IPR033121">
    <property type="entry name" value="PEPTIDASE_A1"/>
</dbReference>
<keyword evidence="3" id="KW-0732">Signal</keyword>
<dbReference type="PROSITE" id="PS51767">
    <property type="entry name" value="PEPTIDASE_A1"/>
    <property type="match status" value="1"/>
</dbReference>
<feature type="chain" id="PRO_5041425872" description="Peptidase A1 domain-containing protein" evidence="3">
    <location>
        <begin position="18"/>
        <end position="559"/>
    </location>
</feature>
<dbReference type="SUPFAM" id="SSF50630">
    <property type="entry name" value="Acid proteases"/>
    <property type="match status" value="1"/>
</dbReference>
<name>A0AA37UL92_9PEZI</name>
<feature type="transmembrane region" description="Helical" evidence="2">
    <location>
        <begin position="452"/>
        <end position="469"/>
    </location>
</feature>
<dbReference type="GeneID" id="73332314"/>
<dbReference type="Proteomes" id="UP001055115">
    <property type="component" value="Unassembled WGS sequence"/>
</dbReference>
<evidence type="ECO:0000256" key="3">
    <source>
        <dbReference type="SAM" id="SignalP"/>
    </source>
</evidence>
<evidence type="ECO:0000259" key="4">
    <source>
        <dbReference type="PROSITE" id="PS51767"/>
    </source>
</evidence>
<accession>A0AA37UL92</accession>